<evidence type="ECO:0000313" key="1">
    <source>
        <dbReference type="EMBL" id="QBK86246.1"/>
    </source>
</evidence>
<sequence length="67" mass="7980">MQEEGTVDNVCLIDHIPYINLYYFQCDLYILFLDDSKNIIKKDLECKPKYIGAYLNEEDRMLLISLE</sequence>
<name>A0A481YUR8_9VIRU</name>
<reference evidence="1" key="1">
    <citation type="journal article" date="2019" name="MBio">
        <title>Virus Genomes from Deep Sea Sediments Expand the Ocean Megavirome and Support Independent Origins of Viral Gigantism.</title>
        <authorList>
            <person name="Backstrom D."/>
            <person name="Yutin N."/>
            <person name="Jorgensen S.L."/>
            <person name="Dharamshi J."/>
            <person name="Homa F."/>
            <person name="Zaremba-Niedwiedzka K."/>
            <person name="Spang A."/>
            <person name="Wolf Y.I."/>
            <person name="Koonin E.V."/>
            <person name="Ettema T.J."/>
        </authorList>
    </citation>
    <scope>NUCLEOTIDE SEQUENCE</scope>
</reference>
<accession>A0A481YUR8</accession>
<organism evidence="1">
    <name type="scientific">Marseillevirus LCMAC102</name>
    <dbReference type="NCBI Taxonomy" id="2506603"/>
    <lineage>
        <taxon>Viruses</taxon>
        <taxon>Varidnaviria</taxon>
        <taxon>Bamfordvirae</taxon>
        <taxon>Nucleocytoviricota</taxon>
        <taxon>Megaviricetes</taxon>
        <taxon>Pimascovirales</taxon>
        <taxon>Pimascovirales incertae sedis</taxon>
        <taxon>Marseilleviridae</taxon>
    </lineage>
</organism>
<protein>
    <submittedName>
        <fullName evidence="1">Uncharacterized protein</fullName>
    </submittedName>
</protein>
<gene>
    <name evidence="1" type="ORF">LCMAC102_00410</name>
</gene>
<dbReference type="EMBL" id="MK500334">
    <property type="protein sequence ID" value="QBK86246.1"/>
    <property type="molecule type" value="Genomic_DNA"/>
</dbReference>
<proteinExistence type="predicted"/>